<gene>
    <name evidence="1" type="ORF">HYPSUDRAFT_201442</name>
</gene>
<evidence type="ECO:0000313" key="2">
    <source>
        <dbReference type="Proteomes" id="UP000054270"/>
    </source>
</evidence>
<dbReference type="EMBL" id="KN817543">
    <property type="protein sequence ID" value="KJA23425.1"/>
    <property type="molecule type" value="Genomic_DNA"/>
</dbReference>
<reference evidence="2" key="1">
    <citation type="submission" date="2014-04" db="EMBL/GenBank/DDBJ databases">
        <title>Evolutionary Origins and Diversification of the Mycorrhizal Mutualists.</title>
        <authorList>
            <consortium name="DOE Joint Genome Institute"/>
            <consortium name="Mycorrhizal Genomics Consortium"/>
            <person name="Kohler A."/>
            <person name="Kuo A."/>
            <person name="Nagy L.G."/>
            <person name="Floudas D."/>
            <person name="Copeland A."/>
            <person name="Barry K.W."/>
            <person name="Cichocki N."/>
            <person name="Veneault-Fourrey C."/>
            <person name="LaButti K."/>
            <person name="Lindquist E.A."/>
            <person name="Lipzen A."/>
            <person name="Lundell T."/>
            <person name="Morin E."/>
            <person name="Murat C."/>
            <person name="Riley R."/>
            <person name="Ohm R."/>
            <person name="Sun H."/>
            <person name="Tunlid A."/>
            <person name="Henrissat B."/>
            <person name="Grigoriev I.V."/>
            <person name="Hibbett D.S."/>
            <person name="Martin F."/>
        </authorList>
    </citation>
    <scope>NUCLEOTIDE SEQUENCE [LARGE SCALE GENOMIC DNA]</scope>
    <source>
        <strain evidence="2">FD-334 SS-4</strain>
    </source>
</reference>
<evidence type="ECO:0000313" key="1">
    <source>
        <dbReference type="EMBL" id="KJA23425.1"/>
    </source>
</evidence>
<organism evidence="1 2">
    <name type="scientific">Hypholoma sublateritium (strain FD-334 SS-4)</name>
    <dbReference type="NCBI Taxonomy" id="945553"/>
    <lineage>
        <taxon>Eukaryota</taxon>
        <taxon>Fungi</taxon>
        <taxon>Dikarya</taxon>
        <taxon>Basidiomycota</taxon>
        <taxon>Agaricomycotina</taxon>
        <taxon>Agaricomycetes</taxon>
        <taxon>Agaricomycetidae</taxon>
        <taxon>Agaricales</taxon>
        <taxon>Agaricineae</taxon>
        <taxon>Strophariaceae</taxon>
        <taxon>Hypholoma</taxon>
    </lineage>
</organism>
<name>A0A0D2PV26_HYPSF</name>
<keyword evidence="2" id="KW-1185">Reference proteome</keyword>
<dbReference type="AlphaFoldDB" id="A0A0D2PV26"/>
<proteinExistence type="predicted"/>
<sequence>MSSPFLPPLFQFLQEMSDALPTLAVASPSGALLLLTLVENALDLILIPSWNGVLMSGLLDRTNTELLDSEWAHAPIHGVDKRPTRIACF</sequence>
<protein>
    <submittedName>
        <fullName evidence="1">Uncharacterized protein</fullName>
    </submittedName>
</protein>
<accession>A0A0D2PV26</accession>
<dbReference type="Proteomes" id="UP000054270">
    <property type="component" value="Unassembled WGS sequence"/>
</dbReference>